<comment type="subcellular location">
    <subcellularLocation>
        <location evidence="1">Cell inner membrane</location>
        <topology evidence="1">Multi-pass membrane protein</topology>
    </subcellularLocation>
    <subcellularLocation>
        <location evidence="9">Cell membrane</location>
        <topology evidence="9">Multi-pass membrane protein</topology>
    </subcellularLocation>
</comment>
<evidence type="ECO:0000256" key="6">
    <source>
        <dbReference type="ARBA" id="ARBA00022692"/>
    </source>
</evidence>
<organism evidence="11 12">
    <name type="scientific">Candidatus Dojkabacteria bacterium</name>
    <dbReference type="NCBI Taxonomy" id="2099670"/>
    <lineage>
        <taxon>Bacteria</taxon>
        <taxon>Candidatus Dojkabacteria</taxon>
    </lineage>
</organism>
<name>A0A955RJK4_9BACT</name>
<dbReference type="Proteomes" id="UP000783287">
    <property type="component" value="Unassembled WGS sequence"/>
</dbReference>
<evidence type="ECO:0000256" key="9">
    <source>
        <dbReference type="RuleBase" id="RU361157"/>
    </source>
</evidence>
<keyword evidence="4 9" id="KW-1003">Cell membrane</keyword>
<keyword evidence="3 9" id="KW-0813">Transport</keyword>
<accession>A0A955RJK4</accession>
<sequence length="259" mass="29397">MDEYRSGQNRKDLLKELVKTNFKLRYNNSLLGFLWVLMKPFFNFLILFIVFTAFRGGNTGPNYGANLLLGIIIFTFIQEGVILGMKSLLGNARIILKVNFPRQLAITSALLNSLINLGINVFVFITITVFASFSPNLLGLLYVIAIIALLFFGTYSIALFTSILLVKVRDLDHIMELVMQLLFWGSGVFYNINDIDGRFGTIIMLNPAALLIDAARQALIYGKFAHLEQFVVLWILAIIVYLLGKRYFNNNIKKIAEFF</sequence>
<evidence type="ECO:0000313" key="11">
    <source>
        <dbReference type="EMBL" id="MCA9383892.1"/>
    </source>
</evidence>
<keyword evidence="6 9" id="KW-0812">Transmembrane</keyword>
<gene>
    <name evidence="11" type="ORF">KC909_06030</name>
</gene>
<dbReference type="GO" id="GO:0015920">
    <property type="term" value="P:lipopolysaccharide transport"/>
    <property type="evidence" value="ECO:0007669"/>
    <property type="project" value="TreeGrafter"/>
</dbReference>
<evidence type="ECO:0000256" key="1">
    <source>
        <dbReference type="ARBA" id="ARBA00004429"/>
    </source>
</evidence>
<feature type="domain" description="ABC transmembrane type-2" evidence="10">
    <location>
        <begin position="31"/>
        <end position="251"/>
    </location>
</feature>
<dbReference type="GO" id="GO:0005886">
    <property type="term" value="C:plasma membrane"/>
    <property type="evidence" value="ECO:0007669"/>
    <property type="project" value="UniProtKB-SubCell"/>
</dbReference>
<feature type="transmembrane region" description="Helical" evidence="9">
    <location>
        <begin position="139"/>
        <end position="166"/>
    </location>
</feature>
<keyword evidence="5" id="KW-0997">Cell inner membrane</keyword>
<protein>
    <recommendedName>
        <fullName evidence="9">Transport permease protein</fullName>
    </recommendedName>
</protein>
<keyword evidence="8 9" id="KW-0472">Membrane</keyword>
<reference evidence="11" key="1">
    <citation type="submission" date="2020-04" db="EMBL/GenBank/DDBJ databases">
        <authorList>
            <person name="Zhang T."/>
        </authorList>
    </citation>
    <scope>NUCLEOTIDE SEQUENCE</scope>
    <source>
        <strain evidence="11">HKST-UBA14</strain>
    </source>
</reference>
<evidence type="ECO:0000313" key="12">
    <source>
        <dbReference type="Proteomes" id="UP000783287"/>
    </source>
</evidence>
<proteinExistence type="inferred from homology"/>
<feature type="transmembrane region" description="Helical" evidence="9">
    <location>
        <begin position="30"/>
        <end position="51"/>
    </location>
</feature>
<evidence type="ECO:0000256" key="5">
    <source>
        <dbReference type="ARBA" id="ARBA00022519"/>
    </source>
</evidence>
<dbReference type="PROSITE" id="PS51012">
    <property type="entry name" value="ABC_TM2"/>
    <property type="match status" value="1"/>
</dbReference>
<evidence type="ECO:0000256" key="7">
    <source>
        <dbReference type="ARBA" id="ARBA00022989"/>
    </source>
</evidence>
<comment type="caution">
    <text evidence="11">The sequence shown here is derived from an EMBL/GenBank/DDBJ whole genome shotgun (WGS) entry which is preliminary data.</text>
</comment>
<feature type="transmembrane region" description="Helical" evidence="9">
    <location>
        <begin position="104"/>
        <end position="133"/>
    </location>
</feature>
<dbReference type="EMBL" id="JAGQLK010000166">
    <property type="protein sequence ID" value="MCA9383892.1"/>
    <property type="molecule type" value="Genomic_DNA"/>
</dbReference>
<dbReference type="PANTHER" id="PTHR30413:SF8">
    <property type="entry name" value="TRANSPORT PERMEASE PROTEIN"/>
    <property type="match status" value="1"/>
</dbReference>
<feature type="transmembrane region" description="Helical" evidence="9">
    <location>
        <begin position="63"/>
        <end position="83"/>
    </location>
</feature>
<evidence type="ECO:0000256" key="3">
    <source>
        <dbReference type="ARBA" id="ARBA00022448"/>
    </source>
</evidence>
<dbReference type="PANTHER" id="PTHR30413">
    <property type="entry name" value="INNER MEMBRANE TRANSPORT PERMEASE"/>
    <property type="match status" value="1"/>
</dbReference>
<feature type="transmembrane region" description="Helical" evidence="9">
    <location>
        <begin position="227"/>
        <end position="244"/>
    </location>
</feature>
<keyword evidence="7 9" id="KW-1133">Transmembrane helix</keyword>
<dbReference type="InterPro" id="IPR013525">
    <property type="entry name" value="ABC2_TM"/>
</dbReference>
<evidence type="ECO:0000256" key="4">
    <source>
        <dbReference type="ARBA" id="ARBA00022475"/>
    </source>
</evidence>
<evidence type="ECO:0000256" key="8">
    <source>
        <dbReference type="ARBA" id="ARBA00023136"/>
    </source>
</evidence>
<dbReference type="GO" id="GO:0140359">
    <property type="term" value="F:ABC-type transporter activity"/>
    <property type="evidence" value="ECO:0007669"/>
    <property type="project" value="InterPro"/>
</dbReference>
<dbReference type="InterPro" id="IPR047817">
    <property type="entry name" value="ABC2_TM_bact-type"/>
</dbReference>
<comment type="similarity">
    <text evidence="2 9">Belongs to the ABC-2 integral membrane protein family.</text>
</comment>
<evidence type="ECO:0000259" key="10">
    <source>
        <dbReference type="PROSITE" id="PS51012"/>
    </source>
</evidence>
<feature type="transmembrane region" description="Helical" evidence="9">
    <location>
        <begin position="198"/>
        <end position="215"/>
    </location>
</feature>
<evidence type="ECO:0000256" key="2">
    <source>
        <dbReference type="ARBA" id="ARBA00007783"/>
    </source>
</evidence>
<dbReference type="Pfam" id="PF01061">
    <property type="entry name" value="ABC2_membrane"/>
    <property type="match status" value="1"/>
</dbReference>
<reference evidence="11" key="2">
    <citation type="journal article" date="2021" name="Microbiome">
        <title>Successional dynamics and alternative stable states in a saline activated sludge microbial community over 9 years.</title>
        <authorList>
            <person name="Wang Y."/>
            <person name="Ye J."/>
            <person name="Ju F."/>
            <person name="Liu L."/>
            <person name="Boyd J.A."/>
            <person name="Deng Y."/>
            <person name="Parks D.H."/>
            <person name="Jiang X."/>
            <person name="Yin X."/>
            <person name="Woodcroft B.J."/>
            <person name="Tyson G.W."/>
            <person name="Hugenholtz P."/>
            <person name="Polz M.F."/>
            <person name="Zhang T."/>
        </authorList>
    </citation>
    <scope>NUCLEOTIDE SEQUENCE</scope>
    <source>
        <strain evidence="11">HKST-UBA14</strain>
    </source>
</reference>
<dbReference type="AlphaFoldDB" id="A0A955RJK4"/>